<evidence type="ECO:0000313" key="3">
    <source>
        <dbReference type="Proteomes" id="UP001235939"/>
    </source>
</evidence>
<sequence length="57" mass="6166">MGPNPSSAFPERFLPGASSGSPEEPVRRGDLLEETPDHCQGSWSPPAHHVFQGDRLP</sequence>
<gene>
    <name evidence="2" type="ORF">LAZ67_18000070</name>
</gene>
<keyword evidence="3" id="KW-1185">Reference proteome</keyword>
<organism evidence="2 3">
    <name type="scientific">Cordylochernes scorpioides</name>
    <dbReference type="NCBI Taxonomy" id="51811"/>
    <lineage>
        <taxon>Eukaryota</taxon>
        <taxon>Metazoa</taxon>
        <taxon>Ecdysozoa</taxon>
        <taxon>Arthropoda</taxon>
        <taxon>Chelicerata</taxon>
        <taxon>Arachnida</taxon>
        <taxon>Pseudoscorpiones</taxon>
        <taxon>Cheliferoidea</taxon>
        <taxon>Chernetidae</taxon>
        <taxon>Cordylochernes</taxon>
    </lineage>
</organism>
<feature type="compositionally biased region" description="Basic and acidic residues" evidence="1">
    <location>
        <begin position="24"/>
        <end position="37"/>
    </location>
</feature>
<name>A0ABY6LIT2_9ARAC</name>
<proteinExistence type="predicted"/>
<dbReference type="Proteomes" id="UP001235939">
    <property type="component" value="Chromosome 18"/>
</dbReference>
<dbReference type="EMBL" id="CP092880">
    <property type="protein sequence ID" value="UYV79625.1"/>
    <property type="molecule type" value="Genomic_DNA"/>
</dbReference>
<protein>
    <submittedName>
        <fullName evidence="2">Uncharacterized protein</fullName>
    </submittedName>
</protein>
<evidence type="ECO:0000313" key="2">
    <source>
        <dbReference type="EMBL" id="UYV79625.1"/>
    </source>
</evidence>
<accession>A0ABY6LIT2</accession>
<feature type="non-terminal residue" evidence="2">
    <location>
        <position position="57"/>
    </location>
</feature>
<reference evidence="2 3" key="1">
    <citation type="submission" date="2022-01" db="EMBL/GenBank/DDBJ databases">
        <title>A chromosomal length assembly of Cordylochernes scorpioides.</title>
        <authorList>
            <person name="Zeh D."/>
            <person name="Zeh J."/>
        </authorList>
    </citation>
    <scope>NUCLEOTIDE SEQUENCE [LARGE SCALE GENOMIC DNA]</scope>
    <source>
        <strain evidence="2">IN4F17</strain>
        <tissue evidence="2">Whole Body</tissue>
    </source>
</reference>
<evidence type="ECO:0000256" key="1">
    <source>
        <dbReference type="SAM" id="MobiDB-lite"/>
    </source>
</evidence>
<feature type="region of interest" description="Disordered" evidence="1">
    <location>
        <begin position="1"/>
        <end position="57"/>
    </location>
</feature>